<dbReference type="InterPro" id="IPR013498">
    <property type="entry name" value="Topo_IA_Znf"/>
</dbReference>
<evidence type="ECO:0000256" key="1">
    <source>
        <dbReference type="ARBA" id="ARBA00000213"/>
    </source>
</evidence>
<feature type="active site" description="O-(5'-phospho-DNA)-tyrosine intermediate" evidence="10">
    <location>
        <position position="304"/>
    </location>
</feature>
<evidence type="ECO:0000256" key="7">
    <source>
        <dbReference type="ARBA" id="ARBA00023029"/>
    </source>
</evidence>
<dbReference type="Gene3D" id="3.40.50.140">
    <property type="match status" value="1"/>
</dbReference>
<keyword evidence="5" id="KW-0862">Zinc</keyword>
<dbReference type="InterPro" id="IPR013825">
    <property type="entry name" value="Topo_IA_cen_sub2"/>
</dbReference>
<feature type="site" description="Interaction with DNA" evidence="10">
    <location>
        <position position="306"/>
    </location>
</feature>
<dbReference type="InterPro" id="IPR023406">
    <property type="entry name" value="Topo_IA_AS"/>
</dbReference>
<feature type="domain" description="Toprim" evidence="12">
    <location>
        <begin position="2"/>
        <end position="116"/>
    </location>
</feature>
<name>A0A9X1IH54_9PROT</name>
<keyword evidence="6" id="KW-0460">Magnesium</keyword>
<dbReference type="Pfam" id="PF01396">
    <property type="entry name" value="Zn_ribbon_Top1"/>
    <property type="match status" value="1"/>
</dbReference>
<dbReference type="PANTHER" id="PTHR42785">
    <property type="entry name" value="DNA TOPOISOMERASE, TYPE IA, CORE"/>
    <property type="match status" value="1"/>
</dbReference>
<evidence type="ECO:0000256" key="10">
    <source>
        <dbReference type="HAMAP-Rule" id="MF_00952"/>
    </source>
</evidence>
<feature type="site" description="Interaction with DNA" evidence="10">
    <location>
        <position position="143"/>
    </location>
</feature>
<dbReference type="Gene3D" id="3.30.65.10">
    <property type="entry name" value="Bacterial Topoisomerase I, domain 1"/>
    <property type="match status" value="1"/>
</dbReference>
<gene>
    <name evidence="10 14" type="primary">topA</name>
    <name evidence="14" type="ORF">LHA35_22265</name>
</gene>
<dbReference type="CDD" id="cd00186">
    <property type="entry name" value="TOP1Ac"/>
    <property type="match status" value="1"/>
</dbReference>
<dbReference type="SMART" id="SM00437">
    <property type="entry name" value="TOP1Ac"/>
    <property type="match status" value="1"/>
</dbReference>
<keyword evidence="9 10" id="KW-0413">Isomerase</keyword>
<dbReference type="Pfam" id="PF13368">
    <property type="entry name" value="Toprim_C_rpt"/>
    <property type="match status" value="3"/>
</dbReference>
<dbReference type="RefSeq" id="WP_226612179.1">
    <property type="nucleotide sequence ID" value="NZ_JAJAQI010000043.1"/>
</dbReference>
<dbReference type="EC" id="5.6.2.1" evidence="10"/>
<evidence type="ECO:0000259" key="12">
    <source>
        <dbReference type="PROSITE" id="PS50880"/>
    </source>
</evidence>
<dbReference type="NCBIfam" id="TIGR01051">
    <property type="entry name" value="topA_bact"/>
    <property type="match status" value="1"/>
</dbReference>
<comment type="function">
    <text evidence="10">Releases the supercoiling and torsional tension of DNA, which is introduced during the DNA replication and transcription, by transiently cleaving and rejoining one strand of the DNA duplex. Introduces a single-strand break via transesterification at a target site in duplex DNA. The scissile phosphodiester is attacked by the catalytic tyrosine of the enzyme, resulting in the formation of a DNA-(5'-phosphotyrosyl)-enzyme intermediate and the expulsion of a 3'-OH DNA strand. The free DNA strand then undergoes passage around the unbroken strand, thus removing DNA supercoils. Finally, in the religation step, the DNA 3'-OH attacks the covalent intermediate to expel the active-site tyrosine and restore the DNA phosphodiester backbone.</text>
</comment>
<evidence type="ECO:0000313" key="14">
    <source>
        <dbReference type="EMBL" id="MCB4824460.1"/>
    </source>
</evidence>
<dbReference type="Proteomes" id="UP001139311">
    <property type="component" value="Unassembled WGS sequence"/>
</dbReference>
<dbReference type="InterPro" id="IPR000380">
    <property type="entry name" value="Topo_IA"/>
</dbReference>
<keyword evidence="3" id="KW-0479">Metal-binding</keyword>
<evidence type="ECO:0000256" key="3">
    <source>
        <dbReference type="ARBA" id="ARBA00022723"/>
    </source>
</evidence>
<dbReference type="AlphaFoldDB" id="A0A9X1IH54"/>
<keyword evidence="15" id="KW-1185">Reference proteome</keyword>
<dbReference type="PANTHER" id="PTHR42785:SF1">
    <property type="entry name" value="DNA TOPOISOMERASE"/>
    <property type="match status" value="1"/>
</dbReference>
<organism evidence="14 15">
    <name type="scientific">Roseicella aerolata</name>
    <dbReference type="NCBI Taxonomy" id="2883479"/>
    <lineage>
        <taxon>Bacteria</taxon>
        <taxon>Pseudomonadati</taxon>
        <taxon>Pseudomonadota</taxon>
        <taxon>Alphaproteobacteria</taxon>
        <taxon>Acetobacterales</taxon>
        <taxon>Roseomonadaceae</taxon>
        <taxon>Roseicella</taxon>
    </lineage>
</organism>
<feature type="compositionally biased region" description="Basic residues" evidence="11">
    <location>
        <begin position="854"/>
        <end position="864"/>
    </location>
</feature>
<dbReference type="InterPro" id="IPR013497">
    <property type="entry name" value="Topo_IA_cen"/>
</dbReference>
<feature type="domain" description="Topo IA-type catalytic" evidence="13">
    <location>
        <begin position="132"/>
        <end position="580"/>
    </location>
</feature>
<dbReference type="SMART" id="SM00493">
    <property type="entry name" value="TOPRIM"/>
    <property type="match status" value="1"/>
</dbReference>
<feature type="site" description="Interaction with DNA" evidence="10">
    <location>
        <position position="146"/>
    </location>
</feature>
<comment type="caution">
    <text evidence="10">Lacks conserved residue(s) required for the propagation of feature annotation.</text>
</comment>
<dbReference type="Pfam" id="PF01751">
    <property type="entry name" value="Toprim"/>
    <property type="match status" value="1"/>
</dbReference>
<feature type="site" description="Interaction with DNA" evidence="10">
    <location>
        <position position="512"/>
    </location>
</feature>
<dbReference type="InterPro" id="IPR025589">
    <property type="entry name" value="Toprim_C_rpt"/>
</dbReference>
<feature type="site" description="Interaction with DNA" evidence="10">
    <location>
        <position position="32"/>
    </location>
</feature>
<dbReference type="PROSITE" id="PS52039">
    <property type="entry name" value="TOPO_IA_2"/>
    <property type="match status" value="1"/>
</dbReference>
<dbReference type="SUPFAM" id="SSF56712">
    <property type="entry name" value="Prokaryotic type I DNA topoisomerase"/>
    <property type="match status" value="1"/>
</dbReference>
<evidence type="ECO:0000256" key="8">
    <source>
        <dbReference type="ARBA" id="ARBA00023125"/>
    </source>
</evidence>
<dbReference type="InterPro" id="IPR034149">
    <property type="entry name" value="TOPRIM_TopoI"/>
</dbReference>
<dbReference type="GO" id="GO:0003917">
    <property type="term" value="F:DNA topoisomerase type I (single strand cut, ATP-independent) activity"/>
    <property type="evidence" value="ECO:0007669"/>
    <property type="project" value="UniProtKB-UniRule"/>
</dbReference>
<keyword evidence="7 10" id="KW-0799">Topoisomerase</keyword>
<dbReference type="InterPro" id="IPR003602">
    <property type="entry name" value="Topo_IA_DNA-bd_dom"/>
</dbReference>
<dbReference type="SUPFAM" id="SSF57783">
    <property type="entry name" value="Zinc beta-ribbon"/>
    <property type="match status" value="1"/>
</dbReference>
<comment type="similarity">
    <text evidence="2 10">Belongs to the type IA topoisomerase family.</text>
</comment>
<dbReference type="SMART" id="SM00436">
    <property type="entry name" value="TOP1Bc"/>
    <property type="match status" value="1"/>
</dbReference>
<evidence type="ECO:0000313" key="15">
    <source>
        <dbReference type="Proteomes" id="UP001139311"/>
    </source>
</evidence>
<feature type="region of interest" description="Disordered" evidence="11">
    <location>
        <begin position="692"/>
        <end position="716"/>
    </location>
</feature>
<dbReference type="InterPro" id="IPR005733">
    <property type="entry name" value="TopoI_bac-type"/>
</dbReference>
<evidence type="ECO:0000256" key="5">
    <source>
        <dbReference type="ARBA" id="ARBA00022833"/>
    </source>
</evidence>
<feature type="compositionally biased region" description="Low complexity" evidence="11">
    <location>
        <begin position="865"/>
        <end position="881"/>
    </location>
</feature>
<comment type="subunit">
    <text evidence="10">Monomer.</text>
</comment>
<evidence type="ECO:0000259" key="13">
    <source>
        <dbReference type="PROSITE" id="PS52039"/>
    </source>
</evidence>
<evidence type="ECO:0000256" key="6">
    <source>
        <dbReference type="ARBA" id="ARBA00022842"/>
    </source>
</evidence>
<feature type="region of interest" description="Disordered" evidence="11">
    <location>
        <begin position="435"/>
        <end position="461"/>
    </location>
</feature>
<dbReference type="Gene3D" id="2.70.20.10">
    <property type="entry name" value="Topoisomerase I, domain 3"/>
    <property type="match status" value="1"/>
</dbReference>
<comment type="catalytic activity">
    <reaction evidence="1 10">
        <text>ATP-independent breakage of single-stranded DNA, followed by passage and rejoining.</text>
        <dbReference type="EC" id="5.6.2.1"/>
    </reaction>
</comment>
<dbReference type="GO" id="GO:0006265">
    <property type="term" value="P:DNA topological change"/>
    <property type="evidence" value="ECO:0007669"/>
    <property type="project" value="UniProtKB-UniRule"/>
</dbReference>
<keyword evidence="4" id="KW-0863">Zinc-finger</keyword>
<dbReference type="InterPro" id="IPR028612">
    <property type="entry name" value="Topoisom_1_IA"/>
</dbReference>
<evidence type="ECO:0000256" key="11">
    <source>
        <dbReference type="SAM" id="MobiDB-lite"/>
    </source>
</evidence>
<evidence type="ECO:0000256" key="2">
    <source>
        <dbReference type="ARBA" id="ARBA00009446"/>
    </source>
</evidence>
<dbReference type="Pfam" id="PF01131">
    <property type="entry name" value="Topoisom_bac"/>
    <property type="match status" value="1"/>
</dbReference>
<dbReference type="GO" id="GO:0005694">
    <property type="term" value="C:chromosome"/>
    <property type="evidence" value="ECO:0007669"/>
    <property type="project" value="InterPro"/>
</dbReference>
<reference evidence="14" key="1">
    <citation type="submission" date="2021-10" db="EMBL/GenBank/DDBJ databases">
        <title>Roseicella aerolatum sp. nov., isolated from aerosols of e-waste dismantling site.</title>
        <authorList>
            <person name="Qin T."/>
        </authorList>
    </citation>
    <scope>NUCLEOTIDE SEQUENCE</scope>
    <source>
        <strain evidence="14">GB24</strain>
    </source>
</reference>
<evidence type="ECO:0000256" key="4">
    <source>
        <dbReference type="ARBA" id="ARBA00022771"/>
    </source>
</evidence>
<dbReference type="InterPro" id="IPR023405">
    <property type="entry name" value="Topo_IA_core_domain"/>
</dbReference>
<dbReference type="InterPro" id="IPR006171">
    <property type="entry name" value="TOPRIM_dom"/>
</dbReference>
<dbReference type="PRINTS" id="PR00417">
    <property type="entry name" value="PRTPISMRASEI"/>
</dbReference>
<dbReference type="EMBL" id="JAJAQI010000043">
    <property type="protein sequence ID" value="MCB4824460.1"/>
    <property type="molecule type" value="Genomic_DNA"/>
</dbReference>
<dbReference type="Gene3D" id="1.10.460.10">
    <property type="entry name" value="Topoisomerase I, domain 2"/>
    <property type="match status" value="1"/>
</dbReference>
<feature type="region of interest" description="Disordered" evidence="11">
    <location>
        <begin position="850"/>
        <end position="941"/>
    </location>
</feature>
<proteinExistence type="inferred from homology"/>
<dbReference type="PROSITE" id="PS00396">
    <property type="entry name" value="TOPO_IA_1"/>
    <property type="match status" value="1"/>
</dbReference>
<dbReference type="InterPro" id="IPR003601">
    <property type="entry name" value="Topo_IA_2"/>
</dbReference>
<dbReference type="InterPro" id="IPR013824">
    <property type="entry name" value="Topo_IA_cen_sub1"/>
</dbReference>
<accession>A0A9X1IH54</accession>
<feature type="region of interest" description="Disordered" evidence="11">
    <location>
        <begin position="654"/>
        <end position="675"/>
    </location>
</feature>
<evidence type="ECO:0000256" key="9">
    <source>
        <dbReference type="ARBA" id="ARBA00023235"/>
    </source>
</evidence>
<comment type="caution">
    <text evidence="14">The sequence shown here is derived from an EMBL/GenBank/DDBJ whole genome shotgun (WGS) entry which is preliminary data.</text>
</comment>
<dbReference type="InterPro" id="IPR013826">
    <property type="entry name" value="Topo_IA_cen_sub3"/>
</dbReference>
<dbReference type="GO" id="GO:0008270">
    <property type="term" value="F:zinc ion binding"/>
    <property type="evidence" value="ECO:0007669"/>
    <property type="project" value="UniProtKB-KW"/>
</dbReference>
<feature type="site" description="Interaction with DNA" evidence="10">
    <location>
        <position position="158"/>
    </location>
</feature>
<protein>
    <recommendedName>
        <fullName evidence="10">DNA topoisomerase 1</fullName>
        <ecNumber evidence="10">5.6.2.1</ecNumber>
    </recommendedName>
    <alternativeName>
        <fullName evidence="10">DNA topoisomerase I</fullName>
    </alternativeName>
</protein>
<dbReference type="CDD" id="cd03363">
    <property type="entry name" value="TOPRIM_TopoIA_TopoI"/>
    <property type="match status" value="1"/>
</dbReference>
<dbReference type="Gene3D" id="1.10.290.10">
    <property type="entry name" value="Topoisomerase I, domain 4"/>
    <property type="match status" value="1"/>
</dbReference>
<feature type="site" description="Interaction with DNA" evidence="10">
    <location>
        <position position="142"/>
    </location>
</feature>
<feature type="compositionally biased region" description="Low complexity" evidence="11">
    <location>
        <begin position="888"/>
        <end position="932"/>
    </location>
</feature>
<sequence>MPDVVVVESPAKAKTINKYLGRDFTVLASFGHVRDLPPKDGSVRPEEDFAMDWESEDRGERQVNEIARALRGARRLFLATDPDREGEAISWHVQDMLARKGALKGVEVRRITFNEITKRAVQYAIDHPRDLDAPLIDAYLARRALDYLVGFTLSPVLWRKLPGSRSAGRVQSVALRLICEREAEIEAFRAREYWTVEGRFTTPAGAPFTARLTHLDGRKLEQFDLPDEASALRARAAVEAGEFGVLSVEKRRVRRNPPPPFTTSTLQQEASRKLGFGAQLTMRTAQQLYEGVEIGGETVGLITYMRTDGVQMAREAMFAIRDHVKEAFGADYLPGAPREYQSKAKNAQEAHEAIRPTDVRNTPERVARYLDDRQRKLYELIWKRAVASQMQSAELDQTTVEIADAARKTILRATGSVIAFDGFLKLYREDQDDSEADRRAGLVTGAAEDEDSRTLPPMRERDPLKRGEVTALQHFTQPPPRYSEASLVKKLEELGIGRPSTYASILQTLQDRDYVKLEKRRFIPEDRGRLVTTFLVKFFERYVDTGFTAGLEEQLDDISGGKIDWRAVMRAFWDEFKKAVDATKDLKISDVIDALDEELGPHFFPEREGGTDPRACPACSNGRLGLRLGRTGAFIGCNNYPECRYTRPLIAPGAEGEGTTGLTEGPRELGRDPATGEQVTVRRGPYGVYVQLGEGGTDEKGKPTKPRRASLTRDMDPDTLDLDRALRLLSLPRVIGRDPESGEEIQAGLGRFGPYIKVGSIFQSLEPGDDVLSLGMNRAMELLAKARAKVRFVGPHPKDGTPVEIRKGRFGPYAQHGKTVANLPRNAAMEEITLDEAVALLAEKGKELAPKGKAGAKGKAKSATKRAAPNGAEAEAAPAKPAARKAPARATPARKAAECAAPAAKAPARPAASRKPAAAAKPTAKTPAAKKPAAPKKTGKA</sequence>
<feature type="region of interest" description="Interaction with DNA" evidence="10">
    <location>
        <begin position="166"/>
        <end position="171"/>
    </location>
</feature>
<dbReference type="HAMAP" id="MF_00952">
    <property type="entry name" value="Topoisom_1_prok"/>
    <property type="match status" value="1"/>
</dbReference>
<keyword evidence="8 10" id="KW-0238">DNA-binding</keyword>
<dbReference type="PROSITE" id="PS50880">
    <property type="entry name" value="TOPRIM"/>
    <property type="match status" value="1"/>
</dbReference>
<dbReference type="GO" id="GO:0003677">
    <property type="term" value="F:DNA binding"/>
    <property type="evidence" value="ECO:0007669"/>
    <property type="project" value="UniProtKB-KW"/>
</dbReference>